<dbReference type="SUPFAM" id="SSF56317">
    <property type="entry name" value="Carbon-nitrogen hydrolase"/>
    <property type="match status" value="1"/>
</dbReference>
<dbReference type="Gene3D" id="3.60.110.10">
    <property type="entry name" value="Carbon-nitrogen hydrolase"/>
    <property type="match status" value="1"/>
</dbReference>
<evidence type="ECO:0000256" key="2">
    <source>
        <dbReference type="ARBA" id="ARBA00022801"/>
    </source>
</evidence>
<dbReference type="InterPro" id="IPR003010">
    <property type="entry name" value="C-N_Hydrolase"/>
</dbReference>
<dbReference type="InterPro" id="IPR001110">
    <property type="entry name" value="UPF0012_CS"/>
</dbReference>
<protein>
    <recommendedName>
        <fullName evidence="3">CN hydrolase domain-containing protein</fullName>
    </recommendedName>
</protein>
<evidence type="ECO:0000256" key="1">
    <source>
        <dbReference type="ARBA" id="ARBA00010211"/>
    </source>
</evidence>
<dbReference type="SUPFAM" id="SSF56529">
    <property type="entry name" value="FAH"/>
    <property type="match status" value="1"/>
</dbReference>
<dbReference type="Pfam" id="PF00795">
    <property type="entry name" value="CN_hydrolase"/>
    <property type="match status" value="1"/>
</dbReference>
<dbReference type="CDD" id="cd07572">
    <property type="entry name" value="nit"/>
    <property type="match status" value="1"/>
</dbReference>
<evidence type="ECO:0000313" key="5">
    <source>
        <dbReference type="Proteomes" id="UP001287286"/>
    </source>
</evidence>
<keyword evidence="2" id="KW-0378">Hydrolase</keyword>
<dbReference type="Gene3D" id="3.90.850.10">
    <property type="entry name" value="Fumarylacetoacetase-like, C-terminal domain"/>
    <property type="match status" value="1"/>
</dbReference>
<dbReference type="PROSITE" id="PS50263">
    <property type="entry name" value="CN_HYDROLASE"/>
    <property type="match status" value="1"/>
</dbReference>
<comment type="similarity">
    <text evidence="1">Belongs to the FAH family.</text>
</comment>
<dbReference type="InterPro" id="IPR045254">
    <property type="entry name" value="Nit1/2_C-N_Hydrolase"/>
</dbReference>
<reference evidence="4 5" key="1">
    <citation type="journal article" date="2024" name="Microbiol. Resour. Announc.">
        <title>Genome annotations for the ascomycete fungi Trichoderma harzianum, Trichoderma aggressivum, and Purpureocillium lilacinum.</title>
        <authorList>
            <person name="Beijen E.P.W."/>
            <person name="Ohm R.A."/>
        </authorList>
    </citation>
    <scope>NUCLEOTIDE SEQUENCE [LARGE SCALE GENOMIC DNA]</scope>
    <source>
        <strain evidence="4 5">CBS 150709</strain>
    </source>
</reference>
<dbReference type="Pfam" id="PF01557">
    <property type="entry name" value="FAA_hydrolase"/>
    <property type="match status" value="1"/>
</dbReference>
<dbReference type="PANTHER" id="PTHR23088">
    <property type="entry name" value="NITRILASE-RELATED"/>
    <property type="match status" value="1"/>
</dbReference>
<gene>
    <name evidence="4" type="ORF">Purlil1_2256</name>
</gene>
<dbReference type="EMBL" id="JAWRVI010000006">
    <property type="protein sequence ID" value="KAK4093099.1"/>
    <property type="molecule type" value="Genomic_DNA"/>
</dbReference>
<dbReference type="InterPro" id="IPR036663">
    <property type="entry name" value="Fumarylacetoacetase_C_sf"/>
</dbReference>
<feature type="domain" description="CN hydrolase" evidence="3">
    <location>
        <begin position="18"/>
        <end position="273"/>
    </location>
</feature>
<dbReference type="InterPro" id="IPR011234">
    <property type="entry name" value="Fumarylacetoacetase-like_C"/>
</dbReference>
<name>A0ABR0CA85_PURLI</name>
<dbReference type="Proteomes" id="UP001287286">
    <property type="component" value="Unassembled WGS sequence"/>
</dbReference>
<evidence type="ECO:0000259" key="3">
    <source>
        <dbReference type="PROSITE" id="PS50263"/>
    </source>
</evidence>
<accession>A0ABR0CA85</accession>
<keyword evidence="5" id="KW-1185">Reference proteome</keyword>
<dbReference type="PROSITE" id="PS01227">
    <property type="entry name" value="UPF0012"/>
    <property type="match status" value="1"/>
</dbReference>
<dbReference type="InterPro" id="IPR036526">
    <property type="entry name" value="C-N_Hydrolase_sf"/>
</dbReference>
<comment type="caution">
    <text evidence="4">The sequence shown here is derived from an EMBL/GenBank/DDBJ whole genome shotgun (WGS) entry which is preliminary data.</text>
</comment>
<proteinExistence type="inferred from homology"/>
<evidence type="ECO:0000313" key="4">
    <source>
        <dbReference type="EMBL" id="KAK4093099.1"/>
    </source>
</evidence>
<organism evidence="4 5">
    <name type="scientific">Purpureocillium lilacinum</name>
    <name type="common">Paecilomyces lilacinus</name>
    <dbReference type="NCBI Taxonomy" id="33203"/>
    <lineage>
        <taxon>Eukaryota</taxon>
        <taxon>Fungi</taxon>
        <taxon>Dikarya</taxon>
        <taxon>Ascomycota</taxon>
        <taxon>Pezizomycotina</taxon>
        <taxon>Sordariomycetes</taxon>
        <taxon>Hypocreomycetidae</taxon>
        <taxon>Hypocreales</taxon>
        <taxon>Ophiocordycipitaceae</taxon>
        <taxon>Purpureocillium</taxon>
    </lineage>
</organism>
<sequence length="688" mass="74339">MAAATATAVASSVLKQPVKVACVQLTPGADKAANLDYAASRVAAAAKSGSRIIILPECFNSPLGCKYFAQYAETLRPFPPSREQSPSFHALSAMAADNKVYLIGGSIPEADPDSGKYFNTSLIFGPDGKLLDNFRKIHLFDVDIPGKVTFRESEVLSAGNRIALVSFPEYGTIAVAICYDIRFPELATIAARKGAFALIYPSAFTLTTGAIHWQLLGRARAIDNQIYVAMCSPARDLSAPFHAWGHSMIIDPMAKVLVEADEKDTIIETELDGDSIIEARRNIPLYAQRRFDVYPDLVEALERVAEYHHVLCVNLNMNSHASDALSVARPWPQTCGVERDMDGAVVRTTRCICWALLVPDAALADVGSTARLRRRIQASAGVGERPYSFGLLVWGYSSPVWKRFIRFVSEDGRELGGEPADPDIDVGLSLATSKSVLVKVLDSCSALGPSQFTGETTITKKLLSPLSASEVGAFRCVGLNFKDHAAELKVPIPKIPEVFMKPAGCLNNPLDPIQLPACAPDAVDAEVELAVIIGQDCKNVNAESALEYVLGYTIANDITARDMQSHTSQWVYCKGYDSFCPLGPVVVSACSVPDPSVLSMRTTLDGEVLQDSNTSQMIFSIAEIVSHLSKVWLTRPANLQASLQLRVPTLTDEQDTTLPKGTVILTGTPSGVGHGHIPPRIRDFSELS</sequence>
<dbReference type="PANTHER" id="PTHR23088:SF30">
    <property type="entry name" value="OMEGA-AMIDASE NIT2"/>
    <property type="match status" value="1"/>
</dbReference>